<dbReference type="InterPro" id="IPR003961">
    <property type="entry name" value="FN3_dom"/>
</dbReference>
<dbReference type="SUPFAM" id="SSF52799">
    <property type="entry name" value="(Phosphotyrosine protein) phosphatases II"/>
    <property type="match status" value="2"/>
</dbReference>
<feature type="domain" description="Tyrosine-protein phosphatase" evidence="16">
    <location>
        <begin position="1109"/>
        <end position="1369"/>
    </location>
</feature>
<dbReference type="InterPro" id="IPR003595">
    <property type="entry name" value="Tyr_Pase_cat"/>
</dbReference>
<dbReference type="InterPro" id="IPR000387">
    <property type="entry name" value="Tyr_Pase_dom"/>
</dbReference>
<keyword evidence="11" id="KW-1015">Disulfide bond</keyword>
<feature type="compositionally biased region" description="Low complexity" evidence="14">
    <location>
        <begin position="519"/>
        <end position="564"/>
    </location>
</feature>
<protein>
    <recommendedName>
        <fullName evidence="3">protein-tyrosine-phosphatase</fullName>
        <ecNumber evidence="3">3.1.3.48</ecNumber>
    </recommendedName>
</protein>
<keyword evidence="5 15" id="KW-0732">Signal</keyword>
<comment type="subcellular location">
    <subcellularLocation>
        <location evidence="1">Membrane</location>
        <topology evidence="1">Single-pass type I membrane protein</topology>
    </subcellularLocation>
</comment>
<gene>
    <name evidence="21" type="primary">PTPRG</name>
</gene>
<evidence type="ECO:0000259" key="19">
    <source>
        <dbReference type="PROSITE" id="PS51144"/>
    </source>
</evidence>
<feature type="region of interest" description="Disordered" evidence="14">
    <location>
        <begin position="1375"/>
        <end position="1402"/>
    </location>
</feature>
<dbReference type="SMART" id="SM00194">
    <property type="entry name" value="PTPc"/>
    <property type="match status" value="2"/>
</dbReference>
<evidence type="ECO:0000256" key="4">
    <source>
        <dbReference type="ARBA" id="ARBA00022692"/>
    </source>
</evidence>
<dbReference type="InterPro" id="IPR000242">
    <property type="entry name" value="PTP_cat"/>
</dbReference>
<dbReference type="Proteomes" id="UP001318040">
    <property type="component" value="Chromosome 42"/>
</dbReference>
<dbReference type="PANTHER" id="PTHR19134:SF540">
    <property type="entry name" value="TYROSINE-PROTEIN PHOSPHATASE 99A"/>
    <property type="match status" value="1"/>
</dbReference>
<feature type="domain" description="Tyrosine specific protein phosphatases" evidence="17">
    <location>
        <begin position="1286"/>
        <end position="1360"/>
    </location>
</feature>
<evidence type="ECO:0000313" key="20">
    <source>
        <dbReference type="Proteomes" id="UP001318040"/>
    </source>
</evidence>
<feature type="domain" description="Alpha-carbonic anhydrase" evidence="19">
    <location>
        <begin position="60"/>
        <end position="323"/>
    </location>
</feature>
<sequence length="1402" mass="150841">MMRGSAGKGMPGFPGPRLLVAGFILARLTAWSDARSCLHSSTGEYGSEAPPVNGAGDVGAYWSYSGEFGPFNWAGSYPECNASRQSPIDISTVAATPSAVHSGMVLEGWKRRTPRQLLLRNSGKSVEVALAGDYFVSSGALPGRFRAAQLSFHWGRCNDTQGSEHRLDGQAYPLEMQVLLYRPNTSQSLEQAIASGDSMAAIAILFQVRDEDNPALDPITNGLAHVAHYGKETLIPALSPRSLLPAELGSYLSYEGSLTAPPCSPLVSWAVYTQPAFISHAQLSRFCGVFTVECVGFSKVVDYLQDNYRPLQPSAGIAIYLASPTHLALAECSTVPDGLRVERIDGDERSAAGKGSGIATTLRVTWARPRELSANPIERYAVTYSHGASQEEEERLTDGDQDTGVVLRDLSAGAVHQIRVRSVCEGGVRSAPSDPVSFPPRAADPDGSASSGRGVLSSSSSPANWVTMETQGTAAGPPAGSGSAAPSPGAAGDAGNSPLSSAAPHWSVPAAATTPMPVTATAVHPPRSGAAPTPAVPVTTGSTATTGGGTTTAWVAVTTASRSSPPHPRSPTPPTQSGATTATGGRRGGTTRGAASASAPAWSSPTATAPSTNTTEAAAGPGVTDRGEGGSGSGAVSVPAALPTTPRPALVGTAAANATLATVAHGDRRMWATAVVPDPGVRNGTERAGGGRTRAGMVNESHEGLARGPITDWKIPLMIVSALTCVCLALLLSILVYWRKCFQTAHFYVEDSSSPRVVPPSGLPAIPIPEDGEALPVKLFARHVGEMHEGALHSFSQEFEEVQRCTADLGITAEHSNHPENKHKNRYVNIVAYDHSRVRLRPLPGKDSKHSDYINANYVDGYNRQKAYIAAQGPLKATFADFWRMVWEQNTGIIVMITNLVEKGRRKCDQYWPSESNEEYGNILVTLKSTRTLACYTVRHFTIRNTKLRKGTSQKSSARGRQNERLVVQFHYTQWPDMGTPDYALPVLTFVRKSSATRTDLMGPVVVHCSAGVGRTGTYIVLDSMLQQIRDSGTVNVLGFLKHIRTQRNYLVQTEEQYTFIHESLLEAVLTGETEVAPGQLHAYYTSILSPAATDVTRPVVTATENTHLEKQFRLVTQCSVRQSEFFSATKHCNKEKNRNSSIVPVERSRVGLSSLSGLEGTDYINASYITGYYRSNEFIVTQHPLPHTTRDFWRMIWDHNAQIIVMLPDGQGLAEDESVYWPGREEAMNCDDFTVTLINEDRLCLANEEQLVIHDFILEATQDDYVLEVRHYQCPRWPDTEGPLSNAFEIINVIREEATTRDGPTILHDEFGGVSAGTFCALTTLLHQLEEQESVDVFQVCKMVNLMRPGVFTDIEQYHFVYRAALSLIGTREDGGMASERNGSAGAGEEADGAESTESLV</sequence>
<feature type="domain" description="Tyrosine specific protein phosphatases" evidence="17">
    <location>
        <begin position="985"/>
        <end position="1059"/>
    </location>
</feature>
<feature type="compositionally biased region" description="Low complexity" evidence="14">
    <location>
        <begin position="474"/>
        <end position="498"/>
    </location>
</feature>
<keyword evidence="7" id="KW-0378">Hydrolase</keyword>
<feature type="region of interest" description="Disordered" evidence="14">
    <location>
        <begin position="519"/>
        <end position="641"/>
    </location>
</feature>
<dbReference type="Gene3D" id="3.10.200.10">
    <property type="entry name" value="Alpha carbonic anhydrase"/>
    <property type="match status" value="1"/>
</dbReference>
<evidence type="ECO:0000256" key="12">
    <source>
        <dbReference type="ARBA" id="ARBA00023180"/>
    </source>
</evidence>
<dbReference type="RefSeq" id="XP_032825657.1">
    <property type="nucleotide sequence ID" value="XM_032969766.1"/>
</dbReference>
<dbReference type="GO" id="GO:0004725">
    <property type="term" value="F:protein tyrosine phosphatase activity"/>
    <property type="evidence" value="ECO:0007669"/>
    <property type="project" value="UniProtKB-EC"/>
</dbReference>
<feature type="compositionally biased region" description="Polar residues" evidence="14">
    <location>
        <begin position="462"/>
        <end position="473"/>
    </location>
</feature>
<dbReference type="Pfam" id="PF00102">
    <property type="entry name" value="Y_phosphatase"/>
    <property type="match status" value="2"/>
</dbReference>
<evidence type="ECO:0000256" key="5">
    <source>
        <dbReference type="ARBA" id="ARBA00022729"/>
    </source>
</evidence>
<dbReference type="SMART" id="SM00404">
    <property type="entry name" value="PTPc_motif"/>
    <property type="match status" value="2"/>
</dbReference>
<dbReference type="InterPro" id="IPR036116">
    <property type="entry name" value="FN3_sf"/>
</dbReference>
<feature type="compositionally biased region" description="Low complexity" evidence="14">
    <location>
        <begin position="575"/>
        <end position="584"/>
    </location>
</feature>
<accession>A0AAJ7TX38</accession>
<feature type="compositionally biased region" description="Low complexity" evidence="14">
    <location>
        <begin position="447"/>
        <end position="461"/>
    </location>
</feature>
<dbReference type="EC" id="3.1.3.48" evidence="3"/>
<dbReference type="InterPro" id="IPR029021">
    <property type="entry name" value="Prot-tyrosine_phosphatase-like"/>
</dbReference>
<feature type="compositionally biased region" description="Pro residues" evidence="14">
    <location>
        <begin position="565"/>
        <end position="574"/>
    </location>
</feature>
<keyword evidence="8" id="KW-0904">Protein phosphatase</keyword>
<keyword evidence="4" id="KW-0812">Transmembrane</keyword>
<dbReference type="InterPro" id="IPR001148">
    <property type="entry name" value="CA_dom"/>
</dbReference>
<evidence type="ECO:0000256" key="15">
    <source>
        <dbReference type="SAM" id="SignalP"/>
    </source>
</evidence>
<dbReference type="InterPro" id="IPR016130">
    <property type="entry name" value="Tyr_Pase_AS"/>
</dbReference>
<feature type="signal peptide" evidence="15">
    <location>
        <begin position="1"/>
        <end position="34"/>
    </location>
</feature>
<keyword evidence="6" id="KW-0677">Repeat</keyword>
<dbReference type="InterPro" id="IPR036398">
    <property type="entry name" value="CA_dom_sf"/>
</dbReference>
<evidence type="ECO:0000256" key="8">
    <source>
        <dbReference type="ARBA" id="ARBA00022912"/>
    </source>
</evidence>
<dbReference type="InterPro" id="IPR050348">
    <property type="entry name" value="Protein-Tyr_Phosphatase"/>
</dbReference>
<evidence type="ECO:0000256" key="3">
    <source>
        <dbReference type="ARBA" id="ARBA00013064"/>
    </source>
</evidence>
<keyword evidence="9" id="KW-1133">Transmembrane helix</keyword>
<proteinExistence type="inferred from homology"/>
<dbReference type="Pfam" id="PF00041">
    <property type="entry name" value="fn3"/>
    <property type="match status" value="1"/>
</dbReference>
<keyword evidence="20" id="KW-1185">Reference proteome</keyword>
<dbReference type="KEGG" id="pmrn:116951263"/>
<feature type="domain" description="Tyrosine-protein phosphatase" evidence="16">
    <location>
        <begin position="795"/>
        <end position="1068"/>
    </location>
</feature>
<evidence type="ECO:0000256" key="7">
    <source>
        <dbReference type="ARBA" id="ARBA00022801"/>
    </source>
</evidence>
<dbReference type="PANTHER" id="PTHR19134">
    <property type="entry name" value="RECEPTOR-TYPE TYROSINE-PROTEIN PHOSPHATASE"/>
    <property type="match status" value="1"/>
</dbReference>
<dbReference type="GO" id="GO:0005886">
    <property type="term" value="C:plasma membrane"/>
    <property type="evidence" value="ECO:0007669"/>
    <property type="project" value="UniProtKB-ARBA"/>
</dbReference>
<name>A0AAJ7TX38_PETMA</name>
<evidence type="ECO:0000256" key="14">
    <source>
        <dbReference type="SAM" id="MobiDB-lite"/>
    </source>
</evidence>
<feature type="compositionally biased region" description="Low complexity" evidence="14">
    <location>
        <begin position="592"/>
        <end position="624"/>
    </location>
</feature>
<dbReference type="CDD" id="cd00063">
    <property type="entry name" value="FN3"/>
    <property type="match status" value="1"/>
</dbReference>
<feature type="region of interest" description="Disordered" evidence="14">
    <location>
        <begin position="677"/>
        <end position="696"/>
    </location>
</feature>
<evidence type="ECO:0000256" key="11">
    <source>
        <dbReference type="ARBA" id="ARBA00023157"/>
    </source>
</evidence>
<dbReference type="Gene3D" id="3.90.190.10">
    <property type="entry name" value="Protein tyrosine phosphatase superfamily"/>
    <property type="match status" value="2"/>
</dbReference>
<comment type="similarity">
    <text evidence="2">Belongs to the protein-tyrosine phosphatase family. Receptor class 5 subfamily.</text>
</comment>
<feature type="domain" description="Fibronectin type-III" evidence="18">
    <location>
        <begin position="335"/>
        <end position="445"/>
    </location>
</feature>
<dbReference type="InterPro" id="IPR013783">
    <property type="entry name" value="Ig-like_fold"/>
</dbReference>
<dbReference type="FunFam" id="3.90.190.10:FF:000016">
    <property type="entry name" value="receptor-type tyrosine-protein phosphatase gamma isoform X1"/>
    <property type="match status" value="1"/>
</dbReference>
<evidence type="ECO:0000256" key="9">
    <source>
        <dbReference type="ARBA" id="ARBA00022989"/>
    </source>
</evidence>
<reference evidence="21" key="1">
    <citation type="submission" date="2025-08" db="UniProtKB">
        <authorList>
            <consortium name="RefSeq"/>
        </authorList>
    </citation>
    <scope>IDENTIFICATION</scope>
    <source>
        <tissue evidence="21">Sperm</tissue>
    </source>
</reference>
<dbReference type="SMART" id="SM01057">
    <property type="entry name" value="Carb_anhydrase"/>
    <property type="match status" value="1"/>
</dbReference>
<feature type="chain" id="PRO_5042555684" description="protein-tyrosine-phosphatase" evidence="15">
    <location>
        <begin position="35"/>
        <end position="1402"/>
    </location>
</feature>
<keyword evidence="12" id="KW-0325">Glycoprotein</keyword>
<keyword evidence="21" id="KW-0675">Receptor</keyword>
<dbReference type="PROSITE" id="PS51144">
    <property type="entry name" value="ALPHA_CA_2"/>
    <property type="match status" value="1"/>
</dbReference>
<evidence type="ECO:0000259" key="18">
    <source>
        <dbReference type="PROSITE" id="PS50853"/>
    </source>
</evidence>
<organism evidence="20 21">
    <name type="scientific">Petromyzon marinus</name>
    <name type="common">Sea lamprey</name>
    <dbReference type="NCBI Taxonomy" id="7757"/>
    <lineage>
        <taxon>Eukaryota</taxon>
        <taxon>Metazoa</taxon>
        <taxon>Chordata</taxon>
        <taxon>Craniata</taxon>
        <taxon>Vertebrata</taxon>
        <taxon>Cyclostomata</taxon>
        <taxon>Hyperoartia</taxon>
        <taxon>Petromyzontiformes</taxon>
        <taxon>Petromyzontidae</taxon>
        <taxon>Petromyzon</taxon>
    </lineage>
</organism>
<evidence type="ECO:0000256" key="1">
    <source>
        <dbReference type="ARBA" id="ARBA00004479"/>
    </source>
</evidence>
<dbReference type="PRINTS" id="PR00700">
    <property type="entry name" value="PRTYPHPHTASE"/>
</dbReference>
<dbReference type="FunFam" id="3.90.190.10:FF:000013">
    <property type="entry name" value="receptor-type tyrosine-protein phosphatase zeta isoform X1"/>
    <property type="match status" value="1"/>
</dbReference>
<evidence type="ECO:0000259" key="17">
    <source>
        <dbReference type="PROSITE" id="PS50056"/>
    </source>
</evidence>
<dbReference type="PROSITE" id="PS50055">
    <property type="entry name" value="TYR_PHOSPHATASE_PTP"/>
    <property type="match status" value="2"/>
</dbReference>
<dbReference type="Pfam" id="PF00194">
    <property type="entry name" value="Carb_anhydrase"/>
    <property type="match status" value="1"/>
</dbReference>
<evidence type="ECO:0000256" key="6">
    <source>
        <dbReference type="ARBA" id="ARBA00022737"/>
    </source>
</evidence>
<comment type="catalytic activity">
    <reaction evidence="13">
        <text>O-phospho-L-tyrosyl-[protein] + H2O = L-tyrosyl-[protein] + phosphate</text>
        <dbReference type="Rhea" id="RHEA:10684"/>
        <dbReference type="Rhea" id="RHEA-COMP:10136"/>
        <dbReference type="Rhea" id="RHEA-COMP:20101"/>
        <dbReference type="ChEBI" id="CHEBI:15377"/>
        <dbReference type="ChEBI" id="CHEBI:43474"/>
        <dbReference type="ChEBI" id="CHEBI:46858"/>
        <dbReference type="ChEBI" id="CHEBI:61978"/>
        <dbReference type="EC" id="3.1.3.48"/>
    </reaction>
</comment>
<dbReference type="PROSITE" id="PS50853">
    <property type="entry name" value="FN3"/>
    <property type="match status" value="1"/>
</dbReference>
<dbReference type="PROSITE" id="PS00383">
    <property type="entry name" value="TYR_PHOSPHATASE_1"/>
    <property type="match status" value="1"/>
</dbReference>
<evidence type="ECO:0000256" key="2">
    <source>
        <dbReference type="ARBA" id="ARBA00006246"/>
    </source>
</evidence>
<dbReference type="Gene3D" id="2.60.40.10">
    <property type="entry name" value="Immunoglobulins"/>
    <property type="match status" value="1"/>
</dbReference>
<feature type="region of interest" description="Disordered" evidence="14">
    <location>
        <begin position="426"/>
        <end position="505"/>
    </location>
</feature>
<dbReference type="PROSITE" id="PS50056">
    <property type="entry name" value="TYR_PHOSPHATASE_2"/>
    <property type="match status" value="2"/>
</dbReference>
<keyword evidence="10" id="KW-0472">Membrane</keyword>
<evidence type="ECO:0000256" key="10">
    <source>
        <dbReference type="ARBA" id="ARBA00023136"/>
    </source>
</evidence>
<evidence type="ECO:0000259" key="16">
    <source>
        <dbReference type="PROSITE" id="PS50055"/>
    </source>
</evidence>
<dbReference type="SUPFAM" id="SSF49265">
    <property type="entry name" value="Fibronectin type III"/>
    <property type="match status" value="1"/>
</dbReference>
<evidence type="ECO:0000256" key="13">
    <source>
        <dbReference type="ARBA" id="ARBA00051722"/>
    </source>
</evidence>
<evidence type="ECO:0000313" key="21">
    <source>
        <dbReference type="RefSeq" id="XP_032825657.1"/>
    </source>
</evidence>
<dbReference type="SUPFAM" id="SSF51069">
    <property type="entry name" value="Carbonic anhydrase"/>
    <property type="match status" value="1"/>
</dbReference>